<evidence type="ECO:0000256" key="1">
    <source>
        <dbReference type="ARBA" id="ARBA00004123"/>
    </source>
</evidence>
<dbReference type="InterPro" id="IPR029021">
    <property type="entry name" value="Prot-tyrosine_phosphatase-like"/>
</dbReference>
<dbReference type="SUPFAM" id="SSF52799">
    <property type="entry name" value="(Phosphotyrosine protein) phosphatases II"/>
    <property type="match status" value="1"/>
</dbReference>
<name>A0A8C9TMG0_SCLFO</name>
<sequence length="130" mass="14371">MVWENRSDVIAMVTQEVERGRVKCHKYWPEKLHEPIDVGCYQLILDNSNQRVGFHLLNGNNFLLQSGDTHVGPVTVHCSAGIGRAGVLICTDIILTLIEKDLSVRYPSVTHSGAVCIHTPLLPTPVFLGV</sequence>
<dbReference type="GO" id="GO:0005634">
    <property type="term" value="C:nucleus"/>
    <property type="evidence" value="ECO:0007669"/>
    <property type="project" value="UniProtKB-SubCell"/>
</dbReference>
<evidence type="ECO:0000256" key="2">
    <source>
        <dbReference type="ARBA" id="ARBA00023242"/>
    </source>
</evidence>
<dbReference type="PANTHER" id="PTHR46900">
    <property type="entry name" value="TYROSINE-PROTEIN PHOSPHATASE NON-RECEPTOR TYPE 13"/>
    <property type="match status" value="1"/>
</dbReference>
<keyword evidence="2" id="KW-0539">Nucleus</keyword>
<comment type="subcellular location">
    <subcellularLocation>
        <location evidence="1">Nucleus</location>
    </subcellularLocation>
</comment>
<dbReference type="GO" id="GO:0004725">
    <property type="term" value="F:protein tyrosine phosphatase activity"/>
    <property type="evidence" value="ECO:0007669"/>
    <property type="project" value="InterPro"/>
</dbReference>
<evidence type="ECO:0000259" key="4">
    <source>
        <dbReference type="PROSITE" id="PS50056"/>
    </source>
</evidence>
<keyword evidence="6" id="KW-1185">Reference proteome</keyword>
<dbReference type="PROSITE" id="PS50056">
    <property type="entry name" value="TYR_PHOSPHATASE_2"/>
    <property type="match status" value="1"/>
</dbReference>
<feature type="domain" description="Tyrosine specific protein phosphatases" evidence="4">
    <location>
        <begin position="65"/>
        <end position="104"/>
    </location>
</feature>
<proteinExistence type="predicted"/>
<protein>
    <recommendedName>
        <fullName evidence="7">Tyrosine specific protein phosphatases domain-containing protein</fullName>
    </recommendedName>
</protein>
<dbReference type="OrthoDB" id="165498at2759"/>
<dbReference type="PROSITE" id="PS50055">
    <property type="entry name" value="TYR_PHOSPHATASE_PTP"/>
    <property type="match status" value="1"/>
</dbReference>
<evidence type="ECO:0008006" key="7">
    <source>
        <dbReference type="Google" id="ProtNLM"/>
    </source>
</evidence>
<evidence type="ECO:0000259" key="3">
    <source>
        <dbReference type="PROSITE" id="PS50055"/>
    </source>
</evidence>
<dbReference type="PANTHER" id="PTHR46900:SF4">
    <property type="entry name" value="FERM AND PDZ DOMAIN CONTAINING 2"/>
    <property type="match status" value="1"/>
</dbReference>
<reference evidence="5" key="2">
    <citation type="submission" date="2025-08" db="UniProtKB">
        <authorList>
            <consortium name="Ensembl"/>
        </authorList>
    </citation>
    <scope>IDENTIFICATION</scope>
</reference>
<evidence type="ECO:0000313" key="6">
    <source>
        <dbReference type="Proteomes" id="UP000694397"/>
    </source>
</evidence>
<reference evidence="5 6" key="1">
    <citation type="submission" date="2019-04" db="EMBL/GenBank/DDBJ databases">
        <authorList>
            <consortium name="Wellcome Sanger Institute Data Sharing"/>
        </authorList>
    </citation>
    <scope>NUCLEOTIDE SEQUENCE [LARGE SCALE GENOMIC DNA]</scope>
</reference>
<dbReference type="InterPro" id="IPR000242">
    <property type="entry name" value="PTP_cat"/>
</dbReference>
<dbReference type="InterPro" id="IPR000387">
    <property type="entry name" value="Tyr_Pase_dom"/>
</dbReference>
<dbReference type="Gene3D" id="3.90.190.10">
    <property type="entry name" value="Protein tyrosine phosphatase superfamily"/>
    <property type="match status" value="2"/>
</dbReference>
<dbReference type="Proteomes" id="UP000694397">
    <property type="component" value="Chromosome 8"/>
</dbReference>
<dbReference type="InterPro" id="IPR052074">
    <property type="entry name" value="NonRcpt_TyrProt_Phosphatase"/>
</dbReference>
<dbReference type="Pfam" id="PF00102">
    <property type="entry name" value="Y_phosphatase"/>
    <property type="match status" value="2"/>
</dbReference>
<evidence type="ECO:0000313" key="5">
    <source>
        <dbReference type="Ensembl" id="ENSSFOP00015053161.1"/>
    </source>
</evidence>
<dbReference type="GeneTree" id="ENSGT00940000160066"/>
<accession>A0A8C9TMG0</accession>
<organism evidence="5 6">
    <name type="scientific">Scleropages formosus</name>
    <name type="common">Asian bonytongue</name>
    <name type="synonym">Osteoglossum formosum</name>
    <dbReference type="NCBI Taxonomy" id="113540"/>
    <lineage>
        <taxon>Eukaryota</taxon>
        <taxon>Metazoa</taxon>
        <taxon>Chordata</taxon>
        <taxon>Craniata</taxon>
        <taxon>Vertebrata</taxon>
        <taxon>Euteleostomi</taxon>
        <taxon>Actinopterygii</taxon>
        <taxon>Neopterygii</taxon>
        <taxon>Teleostei</taxon>
        <taxon>Osteoglossocephala</taxon>
        <taxon>Osteoglossomorpha</taxon>
        <taxon>Osteoglossiformes</taxon>
        <taxon>Osteoglossidae</taxon>
        <taxon>Scleropages</taxon>
    </lineage>
</organism>
<dbReference type="Ensembl" id="ENSSFOT00015078625.1">
    <property type="protein sequence ID" value="ENSSFOP00015053161.1"/>
    <property type="gene ID" value="ENSSFOG00015025200.1"/>
</dbReference>
<dbReference type="AlphaFoldDB" id="A0A8C9TMG0"/>
<reference evidence="5" key="3">
    <citation type="submission" date="2025-09" db="UniProtKB">
        <authorList>
            <consortium name="Ensembl"/>
        </authorList>
    </citation>
    <scope>IDENTIFICATION</scope>
</reference>
<feature type="domain" description="Tyrosine-protein phosphatase" evidence="3">
    <location>
        <begin position="1"/>
        <end position="104"/>
    </location>
</feature>